<dbReference type="EMBL" id="JAUHHV010000007">
    <property type="protein sequence ID" value="KAK1418495.1"/>
    <property type="molecule type" value="Genomic_DNA"/>
</dbReference>
<name>A0AAD8KF79_TARER</name>
<accession>A0AAD8KF79</accession>
<keyword evidence="2" id="KW-1185">Reference proteome</keyword>
<reference evidence="1" key="1">
    <citation type="journal article" date="2023" name="bioRxiv">
        <title>Improved chromosome-level genome assembly for marigold (Tagetes erecta).</title>
        <authorList>
            <person name="Jiang F."/>
            <person name="Yuan L."/>
            <person name="Wang S."/>
            <person name="Wang H."/>
            <person name="Xu D."/>
            <person name="Wang A."/>
            <person name="Fan W."/>
        </authorList>
    </citation>
    <scope>NUCLEOTIDE SEQUENCE</scope>
    <source>
        <strain evidence="1">WSJ</strain>
        <tissue evidence="1">Leaf</tissue>
    </source>
</reference>
<gene>
    <name evidence="1" type="ORF">QVD17_27640</name>
</gene>
<proteinExistence type="predicted"/>
<evidence type="ECO:0000313" key="2">
    <source>
        <dbReference type="Proteomes" id="UP001229421"/>
    </source>
</evidence>
<evidence type="ECO:0000313" key="1">
    <source>
        <dbReference type="EMBL" id="KAK1418495.1"/>
    </source>
</evidence>
<dbReference type="AlphaFoldDB" id="A0AAD8KF79"/>
<protein>
    <submittedName>
        <fullName evidence="1">Uncharacterized protein</fullName>
    </submittedName>
</protein>
<sequence length="121" mass="13704">MRSSVLLHPQRFVLPSKEEKEIETKESYCCSKAYGIERPGVVPADCGIERPKQTLTDHILKHLTKEFLEFSGLKVGDVVQVSFEADALFVHEITTEKNGTYRRNKLIREESSLFSSKSAST</sequence>
<comment type="caution">
    <text evidence="1">The sequence shown here is derived from an EMBL/GenBank/DDBJ whole genome shotgun (WGS) entry which is preliminary data.</text>
</comment>
<organism evidence="1 2">
    <name type="scientific">Tagetes erecta</name>
    <name type="common">African marigold</name>
    <dbReference type="NCBI Taxonomy" id="13708"/>
    <lineage>
        <taxon>Eukaryota</taxon>
        <taxon>Viridiplantae</taxon>
        <taxon>Streptophyta</taxon>
        <taxon>Embryophyta</taxon>
        <taxon>Tracheophyta</taxon>
        <taxon>Spermatophyta</taxon>
        <taxon>Magnoliopsida</taxon>
        <taxon>eudicotyledons</taxon>
        <taxon>Gunneridae</taxon>
        <taxon>Pentapetalae</taxon>
        <taxon>asterids</taxon>
        <taxon>campanulids</taxon>
        <taxon>Asterales</taxon>
        <taxon>Asteraceae</taxon>
        <taxon>Asteroideae</taxon>
        <taxon>Heliantheae alliance</taxon>
        <taxon>Tageteae</taxon>
        <taxon>Tagetes</taxon>
    </lineage>
</organism>
<dbReference type="Proteomes" id="UP001229421">
    <property type="component" value="Unassembled WGS sequence"/>
</dbReference>